<evidence type="ECO:0000313" key="1">
    <source>
        <dbReference type="EMBL" id="KAH7995614.1"/>
    </source>
</evidence>
<evidence type="ECO:0000313" key="2">
    <source>
        <dbReference type="Proteomes" id="UP000827872"/>
    </source>
</evidence>
<keyword evidence="1" id="KW-0547">Nucleotide-binding</keyword>
<accession>A0ACB8ES63</accession>
<comment type="caution">
    <text evidence="1">The sequence shown here is derived from an EMBL/GenBank/DDBJ whole genome shotgun (WGS) entry which is preliminary data.</text>
</comment>
<dbReference type="EMBL" id="CM037620">
    <property type="protein sequence ID" value="KAH7995614.1"/>
    <property type="molecule type" value="Genomic_DNA"/>
</dbReference>
<dbReference type="Proteomes" id="UP000827872">
    <property type="component" value="Linkage Group LG07"/>
</dbReference>
<keyword evidence="2" id="KW-1185">Reference proteome</keyword>
<gene>
    <name evidence="1" type="primary">ABCA1_5</name>
    <name evidence="1" type="ORF">K3G42_026687</name>
</gene>
<protein>
    <submittedName>
        <fullName evidence="1">ATP-binding cassette sub- A member 1</fullName>
    </submittedName>
</protein>
<proteinExistence type="predicted"/>
<organism evidence="1 2">
    <name type="scientific">Sphaerodactylus townsendi</name>
    <dbReference type="NCBI Taxonomy" id="933632"/>
    <lineage>
        <taxon>Eukaryota</taxon>
        <taxon>Metazoa</taxon>
        <taxon>Chordata</taxon>
        <taxon>Craniata</taxon>
        <taxon>Vertebrata</taxon>
        <taxon>Euteleostomi</taxon>
        <taxon>Lepidosauria</taxon>
        <taxon>Squamata</taxon>
        <taxon>Bifurcata</taxon>
        <taxon>Gekkota</taxon>
        <taxon>Sphaerodactylidae</taxon>
        <taxon>Sphaerodactylus</taxon>
    </lineage>
</organism>
<sequence>MPSAGTLPWVQGIICNANNPCFRYPTPGESPGIVGNFNKSIVYRLFSDAKRLLLYSQKDTSIKDAQKLVGKLQTAGKSASGYLDIVTSLFIKKRKWSEEDVYERKRQRE</sequence>
<name>A0ACB8ES63_9SAUR</name>
<reference evidence="1" key="1">
    <citation type="submission" date="2021-08" db="EMBL/GenBank/DDBJ databases">
        <title>The first chromosome-level gecko genome reveals the dynamic sex chromosomes of Neotropical dwarf geckos (Sphaerodactylidae: Sphaerodactylus).</title>
        <authorList>
            <person name="Pinto B.J."/>
            <person name="Keating S.E."/>
            <person name="Gamble T."/>
        </authorList>
    </citation>
    <scope>NUCLEOTIDE SEQUENCE</scope>
    <source>
        <strain evidence="1">TG3544</strain>
    </source>
</reference>
<keyword evidence="1" id="KW-0067">ATP-binding</keyword>